<dbReference type="OrthoDB" id="3378718at2"/>
<evidence type="ECO:0000256" key="3">
    <source>
        <dbReference type="ARBA" id="ARBA00023224"/>
    </source>
</evidence>
<organism evidence="9 10">
    <name type="scientific">Quadrisphaera setariae</name>
    <dbReference type="NCBI Taxonomy" id="2593304"/>
    <lineage>
        <taxon>Bacteria</taxon>
        <taxon>Bacillati</taxon>
        <taxon>Actinomycetota</taxon>
        <taxon>Actinomycetes</taxon>
        <taxon>Kineosporiales</taxon>
        <taxon>Kineosporiaceae</taxon>
        <taxon>Quadrisphaera</taxon>
    </lineage>
</organism>
<dbReference type="InterPro" id="IPR004090">
    <property type="entry name" value="Chemotax_Me-accpt_rcpt"/>
</dbReference>
<evidence type="ECO:0000256" key="1">
    <source>
        <dbReference type="ARBA" id="ARBA00022692"/>
    </source>
</evidence>
<dbReference type="AlphaFoldDB" id="A0A5C8ZDL2"/>
<keyword evidence="3 5" id="KW-0807">Transducer</keyword>
<feature type="transmembrane region" description="Helical" evidence="6">
    <location>
        <begin position="201"/>
        <end position="220"/>
    </location>
</feature>
<evidence type="ECO:0000256" key="6">
    <source>
        <dbReference type="SAM" id="Phobius"/>
    </source>
</evidence>
<dbReference type="Pfam" id="PF12729">
    <property type="entry name" value="4HB_MCP_1"/>
    <property type="match status" value="1"/>
</dbReference>
<dbReference type="Proteomes" id="UP000321234">
    <property type="component" value="Unassembled WGS sequence"/>
</dbReference>
<dbReference type="Gene3D" id="1.10.287.950">
    <property type="entry name" value="Methyl-accepting chemotaxis protein"/>
    <property type="match status" value="1"/>
</dbReference>
<evidence type="ECO:0000259" key="7">
    <source>
        <dbReference type="PROSITE" id="PS50111"/>
    </source>
</evidence>
<dbReference type="SMART" id="SM00304">
    <property type="entry name" value="HAMP"/>
    <property type="match status" value="1"/>
</dbReference>
<evidence type="ECO:0000259" key="8">
    <source>
        <dbReference type="PROSITE" id="PS50885"/>
    </source>
</evidence>
<dbReference type="CDD" id="cd06225">
    <property type="entry name" value="HAMP"/>
    <property type="match status" value="1"/>
</dbReference>
<sequence length="537" mass="54760">MPAAPGRSALLRSSRWSVRTRLFALVVTLAVAVMGMGGVGVSQVLALNHRAQEVRQTGTVPLEQLGQLKVDWQTYLTNLSRQYLTGNTAEMQAGYVKAADAAMAAVQKDISSLQSTSLTPKATAAVTTVSSAVPQYNDNLQKLVAATAAGDTTTVASLNAKYFELEDAISKSLTDALAAQSAGAAAAAQEAQAAADSAVRVLVGIALVALAVSLTLAVVITRSITRPLEHVRTVLGRVATGDLRARAGIVGNDELASVSVSLDHTLDEFGRAMGVVIATTDQLTGTSRTLDQLAVDVVGRADESAAQADLVSAAASSVSVSVDTVAAGSGEMQTAIGEISASAAQAAAVAAQAVEAVEATTATVARLGASSQEIVSVVNLITSIAEQTNLLALNATIEAARAGELGKGFAVVAGEVKELARQTAQATEDISHRVSTIQEDTSGAVSAIERISEVIGRINDHQTTIAAAVEEQSATSQEMTRNVADAASGSQEIAANISMLAAGAEGSRNRASEARGASAELTSLSTRLQQAVAGFTV</sequence>
<dbReference type="PANTHER" id="PTHR32089:SF112">
    <property type="entry name" value="LYSOZYME-LIKE PROTEIN-RELATED"/>
    <property type="match status" value="1"/>
</dbReference>
<gene>
    <name evidence="9" type="ORF">FMM08_15340</name>
</gene>
<dbReference type="GO" id="GO:0004888">
    <property type="term" value="F:transmembrane signaling receptor activity"/>
    <property type="evidence" value="ECO:0007669"/>
    <property type="project" value="InterPro"/>
</dbReference>
<dbReference type="EMBL" id="VKAC01000009">
    <property type="protein sequence ID" value="TXR55251.1"/>
    <property type="molecule type" value="Genomic_DNA"/>
</dbReference>
<dbReference type="PRINTS" id="PR00260">
    <property type="entry name" value="CHEMTRNSDUCR"/>
</dbReference>
<evidence type="ECO:0000256" key="4">
    <source>
        <dbReference type="ARBA" id="ARBA00029447"/>
    </source>
</evidence>
<dbReference type="GO" id="GO:0016020">
    <property type="term" value="C:membrane"/>
    <property type="evidence" value="ECO:0007669"/>
    <property type="project" value="InterPro"/>
</dbReference>
<dbReference type="PANTHER" id="PTHR32089">
    <property type="entry name" value="METHYL-ACCEPTING CHEMOTAXIS PROTEIN MCPB"/>
    <property type="match status" value="1"/>
</dbReference>
<evidence type="ECO:0000256" key="5">
    <source>
        <dbReference type="PROSITE-ProRule" id="PRU00284"/>
    </source>
</evidence>
<comment type="caution">
    <text evidence="9">The sequence shown here is derived from an EMBL/GenBank/DDBJ whole genome shotgun (WGS) entry which is preliminary data.</text>
</comment>
<evidence type="ECO:0000256" key="2">
    <source>
        <dbReference type="ARBA" id="ARBA00022989"/>
    </source>
</evidence>
<evidence type="ECO:0000313" key="9">
    <source>
        <dbReference type="EMBL" id="TXR55251.1"/>
    </source>
</evidence>
<dbReference type="SUPFAM" id="SSF58104">
    <property type="entry name" value="Methyl-accepting chemotaxis protein (MCP) signaling domain"/>
    <property type="match status" value="1"/>
</dbReference>
<keyword evidence="1 6" id="KW-0812">Transmembrane</keyword>
<feature type="domain" description="HAMP" evidence="8">
    <location>
        <begin position="222"/>
        <end position="274"/>
    </location>
</feature>
<protein>
    <submittedName>
        <fullName evidence="9">Methyl-accepting chemotaxis protein</fullName>
    </submittedName>
</protein>
<dbReference type="Pfam" id="PF00672">
    <property type="entry name" value="HAMP"/>
    <property type="match status" value="1"/>
</dbReference>
<proteinExistence type="inferred from homology"/>
<reference evidence="9 10" key="1">
    <citation type="submission" date="2019-07" db="EMBL/GenBank/DDBJ databases">
        <title>Quadrisphaera sp. strain DD2A genome sequencing and assembly.</title>
        <authorList>
            <person name="Kim I."/>
        </authorList>
    </citation>
    <scope>NUCLEOTIDE SEQUENCE [LARGE SCALE GENOMIC DNA]</scope>
    <source>
        <strain evidence="9 10">DD2A</strain>
    </source>
</reference>
<dbReference type="GO" id="GO:0006935">
    <property type="term" value="P:chemotaxis"/>
    <property type="evidence" value="ECO:0007669"/>
    <property type="project" value="InterPro"/>
</dbReference>
<dbReference type="InterPro" id="IPR003660">
    <property type="entry name" value="HAMP_dom"/>
</dbReference>
<dbReference type="InterPro" id="IPR004089">
    <property type="entry name" value="MCPsignal_dom"/>
</dbReference>
<dbReference type="PROSITE" id="PS50885">
    <property type="entry name" value="HAMP"/>
    <property type="match status" value="1"/>
</dbReference>
<evidence type="ECO:0000313" key="10">
    <source>
        <dbReference type="Proteomes" id="UP000321234"/>
    </source>
</evidence>
<feature type="domain" description="Methyl-accepting transducer" evidence="7">
    <location>
        <begin position="279"/>
        <end position="508"/>
    </location>
</feature>
<dbReference type="PROSITE" id="PS50111">
    <property type="entry name" value="CHEMOTAXIS_TRANSDUC_2"/>
    <property type="match status" value="1"/>
</dbReference>
<keyword evidence="10" id="KW-1185">Reference proteome</keyword>
<dbReference type="InterPro" id="IPR024478">
    <property type="entry name" value="HlyB_4HB_MCP"/>
</dbReference>
<keyword evidence="6" id="KW-0472">Membrane</keyword>
<dbReference type="SMART" id="SM00283">
    <property type="entry name" value="MA"/>
    <property type="match status" value="1"/>
</dbReference>
<dbReference type="GO" id="GO:0007165">
    <property type="term" value="P:signal transduction"/>
    <property type="evidence" value="ECO:0007669"/>
    <property type="project" value="UniProtKB-KW"/>
</dbReference>
<keyword evidence="2 6" id="KW-1133">Transmembrane helix</keyword>
<accession>A0A5C8ZDL2</accession>
<dbReference type="Pfam" id="PF00015">
    <property type="entry name" value="MCPsignal"/>
    <property type="match status" value="1"/>
</dbReference>
<name>A0A5C8ZDL2_9ACTN</name>
<comment type="similarity">
    <text evidence="4">Belongs to the methyl-accepting chemotaxis (MCP) protein family.</text>
</comment>